<dbReference type="SUPFAM" id="SSF53335">
    <property type="entry name" value="S-adenosyl-L-methionine-dependent methyltransferases"/>
    <property type="match status" value="1"/>
</dbReference>
<gene>
    <name evidence="11" type="primary">rlmE</name>
    <name evidence="11" type="synonym">ftsJ</name>
    <name evidence="11" type="synonym">rrmJ</name>
    <name evidence="14" type="ORF">GCM10011355_12670</name>
</gene>
<dbReference type="AlphaFoldDB" id="A0A8J3EQP2"/>
<feature type="binding site" evidence="11">
    <location>
        <position position="153"/>
    </location>
    <ligand>
        <name>S-adenosyl-L-methionine</name>
        <dbReference type="ChEBI" id="CHEBI:59789"/>
    </ligand>
</feature>
<feature type="binding site" evidence="11">
    <location>
        <position position="178"/>
    </location>
    <ligand>
        <name>S-adenosyl-L-methionine</name>
        <dbReference type="ChEBI" id="CHEBI:59789"/>
    </ligand>
</feature>
<evidence type="ECO:0000256" key="11">
    <source>
        <dbReference type="HAMAP-Rule" id="MF_01547"/>
    </source>
</evidence>
<evidence type="ECO:0000313" key="15">
    <source>
        <dbReference type="Proteomes" id="UP000621856"/>
    </source>
</evidence>
<dbReference type="InterPro" id="IPR050082">
    <property type="entry name" value="RNA_methyltr_RlmE"/>
</dbReference>
<keyword evidence="1 11" id="KW-0698">rRNA processing</keyword>
<evidence type="ECO:0000256" key="7">
    <source>
        <dbReference type="ARBA" id="ARBA00041129"/>
    </source>
</evidence>
<evidence type="ECO:0000256" key="4">
    <source>
        <dbReference type="ARBA" id="ARBA00022691"/>
    </source>
</evidence>
<organism evidence="14 15">
    <name type="scientific">Aquisalinus luteolus</name>
    <dbReference type="NCBI Taxonomy" id="1566827"/>
    <lineage>
        <taxon>Bacteria</taxon>
        <taxon>Pseudomonadati</taxon>
        <taxon>Pseudomonadota</taxon>
        <taxon>Alphaproteobacteria</taxon>
        <taxon>Parvularculales</taxon>
        <taxon>Parvularculaceae</taxon>
        <taxon>Aquisalinus</taxon>
    </lineage>
</organism>
<feature type="domain" description="Ribosomal RNA methyltransferase FtsJ" evidence="13">
    <location>
        <begin position="121"/>
        <end position="301"/>
    </location>
</feature>
<evidence type="ECO:0000256" key="10">
    <source>
        <dbReference type="ARBA" id="ARBA00048970"/>
    </source>
</evidence>
<dbReference type="PANTHER" id="PTHR10920:SF18">
    <property type="entry name" value="RRNA METHYLTRANSFERASE 2, MITOCHONDRIAL"/>
    <property type="match status" value="1"/>
</dbReference>
<protein>
    <recommendedName>
        <fullName evidence="7 11">Ribosomal RNA large subunit methyltransferase E</fullName>
        <ecNumber evidence="6 11">2.1.1.166</ecNumber>
    </recommendedName>
    <alternativeName>
        <fullName evidence="9 11">23S rRNA Um2552 methyltransferase</fullName>
    </alternativeName>
    <alternativeName>
        <fullName evidence="8 11">rRNA (uridine-2'-O-)-methyltransferase</fullName>
    </alternativeName>
</protein>
<dbReference type="EMBL" id="BMGZ01000001">
    <property type="protein sequence ID" value="GGH95643.1"/>
    <property type="molecule type" value="Genomic_DNA"/>
</dbReference>
<dbReference type="InterPro" id="IPR015507">
    <property type="entry name" value="rRNA-MeTfrase_E"/>
</dbReference>
<evidence type="ECO:0000256" key="2">
    <source>
        <dbReference type="ARBA" id="ARBA00022603"/>
    </source>
</evidence>
<evidence type="ECO:0000256" key="3">
    <source>
        <dbReference type="ARBA" id="ARBA00022679"/>
    </source>
</evidence>
<comment type="caution">
    <text evidence="14">The sequence shown here is derived from an EMBL/GenBank/DDBJ whole genome shotgun (WGS) entry which is preliminary data.</text>
</comment>
<evidence type="ECO:0000256" key="5">
    <source>
        <dbReference type="ARBA" id="ARBA00037569"/>
    </source>
</evidence>
<feature type="region of interest" description="Disordered" evidence="12">
    <location>
        <begin position="1"/>
        <end position="93"/>
    </location>
</feature>
<dbReference type="GO" id="GO:0008650">
    <property type="term" value="F:rRNA (uridine-2'-O-)-methyltransferase activity"/>
    <property type="evidence" value="ECO:0007669"/>
    <property type="project" value="UniProtKB-UniRule"/>
</dbReference>
<feature type="binding site" evidence="11">
    <location>
        <position position="194"/>
    </location>
    <ligand>
        <name>S-adenosyl-L-methionine</name>
        <dbReference type="ChEBI" id="CHEBI:59789"/>
    </ligand>
</feature>
<dbReference type="EC" id="2.1.1.166" evidence="6 11"/>
<name>A0A8J3EQP2_9PROT</name>
<dbReference type="Gene3D" id="3.40.50.150">
    <property type="entry name" value="Vaccinia Virus protein VP39"/>
    <property type="match status" value="1"/>
</dbReference>
<reference evidence="14" key="1">
    <citation type="journal article" date="2014" name="Int. J. Syst. Evol. Microbiol.">
        <title>Complete genome sequence of Corynebacterium casei LMG S-19264T (=DSM 44701T), isolated from a smear-ripened cheese.</title>
        <authorList>
            <consortium name="US DOE Joint Genome Institute (JGI-PGF)"/>
            <person name="Walter F."/>
            <person name="Albersmeier A."/>
            <person name="Kalinowski J."/>
            <person name="Ruckert C."/>
        </authorList>
    </citation>
    <scope>NUCLEOTIDE SEQUENCE</scope>
    <source>
        <strain evidence="14">CGMCC 1.14984</strain>
    </source>
</reference>
<feature type="binding site" evidence="11">
    <location>
        <position position="218"/>
    </location>
    <ligand>
        <name>S-adenosyl-L-methionine</name>
        <dbReference type="ChEBI" id="CHEBI:59789"/>
    </ligand>
</feature>
<evidence type="ECO:0000313" key="14">
    <source>
        <dbReference type="EMBL" id="GGH95643.1"/>
    </source>
</evidence>
<accession>A0A8J3EQP2</accession>
<dbReference type="InterPro" id="IPR029063">
    <property type="entry name" value="SAM-dependent_MTases_sf"/>
</dbReference>
<keyword evidence="2 11" id="KW-0489">Methyltransferase</keyword>
<dbReference type="PANTHER" id="PTHR10920">
    <property type="entry name" value="RIBOSOMAL RNA METHYLTRANSFERASE"/>
    <property type="match status" value="1"/>
</dbReference>
<evidence type="ECO:0000256" key="1">
    <source>
        <dbReference type="ARBA" id="ARBA00022552"/>
    </source>
</evidence>
<keyword evidence="3 11" id="KW-0808">Transferase</keyword>
<reference evidence="14" key="2">
    <citation type="submission" date="2020-09" db="EMBL/GenBank/DDBJ databases">
        <authorList>
            <person name="Sun Q."/>
            <person name="Zhou Y."/>
        </authorList>
    </citation>
    <scope>NUCLEOTIDE SEQUENCE</scope>
    <source>
        <strain evidence="14">CGMCC 1.14984</strain>
    </source>
</reference>
<keyword evidence="11" id="KW-0963">Cytoplasm</keyword>
<evidence type="ECO:0000256" key="8">
    <source>
        <dbReference type="ARBA" id="ARBA00041995"/>
    </source>
</evidence>
<evidence type="ECO:0000256" key="12">
    <source>
        <dbReference type="SAM" id="MobiDB-lite"/>
    </source>
</evidence>
<feature type="compositionally biased region" description="Basic and acidic residues" evidence="12">
    <location>
        <begin position="35"/>
        <end position="46"/>
    </location>
</feature>
<sequence>MGRYSDNKGPGRQNGPSAHSRNKETRNKSGSGKSQGKDAAGEDTRRKSGAGMKQDLSKTALGHEPEKRALKKKPKSSAEQSSQRELAKKVKTARGRKLSSTLWLQRQLNDPYVMRAKAEGYRSRAAYKLLELDEKYHLLKKGMRVVDLGAAPGGWCQVAAKAVGSDREQPTGKVVGIDYLGMPPVDGAEVLELDFLDETAPDQLKQLLGGEADIVLSDMAAPTTGHQSTDHLRIVALAEAALDFAEDVLAPGGHYVAKTFQGGAAGDLLERLKASFAKVVHAKPKASRQDSAEMYVVAMGYRGGKSDD</sequence>
<comment type="similarity">
    <text evidence="11">Belongs to the class I-like SAM-binding methyltransferase superfamily. RNA methyltransferase RlmE family.</text>
</comment>
<evidence type="ECO:0000256" key="6">
    <source>
        <dbReference type="ARBA" id="ARBA00038861"/>
    </source>
</evidence>
<dbReference type="Pfam" id="PF01728">
    <property type="entry name" value="FtsJ"/>
    <property type="match status" value="1"/>
</dbReference>
<dbReference type="HAMAP" id="MF_01547">
    <property type="entry name" value="RNA_methyltr_E"/>
    <property type="match status" value="1"/>
</dbReference>
<comment type="function">
    <text evidence="5 11">Specifically methylates the uridine in position 2552 of 23S rRNA at the 2'-O position of the ribose in the fully assembled 50S ribosomal subunit.</text>
</comment>
<evidence type="ECO:0000256" key="9">
    <source>
        <dbReference type="ARBA" id="ARBA00042745"/>
    </source>
</evidence>
<comment type="catalytic activity">
    <reaction evidence="10 11">
        <text>uridine(2552) in 23S rRNA + S-adenosyl-L-methionine = 2'-O-methyluridine(2552) in 23S rRNA + S-adenosyl-L-homocysteine + H(+)</text>
        <dbReference type="Rhea" id="RHEA:42720"/>
        <dbReference type="Rhea" id="RHEA-COMP:10202"/>
        <dbReference type="Rhea" id="RHEA-COMP:10203"/>
        <dbReference type="ChEBI" id="CHEBI:15378"/>
        <dbReference type="ChEBI" id="CHEBI:57856"/>
        <dbReference type="ChEBI" id="CHEBI:59789"/>
        <dbReference type="ChEBI" id="CHEBI:65315"/>
        <dbReference type="ChEBI" id="CHEBI:74478"/>
        <dbReference type="EC" id="2.1.1.166"/>
    </reaction>
</comment>
<evidence type="ECO:0000259" key="13">
    <source>
        <dbReference type="Pfam" id="PF01728"/>
    </source>
</evidence>
<dbReference type="Proteomes" id="UP000621856">
    <property type="component" value="Unassembled WGS sequence"/>
</dbReference>
<dbReference type="GO" id="GO:0005737">
    <property type="term" value="C:cytoplasm"/>
    <property type="evidence" value="ECO:0007669"/>
    <property type="project" value="UniProtKB-SubCell"/>
</dbReference>
<comment type="subcellular location">
    <subcellularLocation>
        <location evidence="11">Cytoplasm</location>
    </subcellularLocation>
</comment>
<feature type="binding site" evidence="11">
    <location>
        <position position="155"/>
    </location>
    <ligand>
        <name>S-adenosyl-L-methionine</name>
        <dbReference type="ChEBI" id="CHEBI:59789"/>
    </ligand>
</feature>
<proteinExistence type="inferred from homology"/>
<dbReference type="InterPro" id="IPR002877">
    <property type="entry name" value="RNA_MeTrfase_FtsJ_dom"/>
</dbReference>
<keyword evidence="4 11" id="KW-0949">S-adenosyl-L-methionine</keyword>
<feature type="active site" description="Proton acceptor" evidence="11">
    <location>
        <position position="258"/>
    </location>
</feature>